<dbReference type="EMBL" id="CP031312">
    <property type="protein sequence ID" value="QCC49273.1"/>
    <property type="molecule type" value="Genomic_DNA"/>
</dbReference>
<dbReference type="Gene3D" id="1.10.10.10">
    <property type="entry name" value="Winged helix-like DNA-binding domain superfamily/Winged helix DNA-binding domain"/>
    <property type="match status" value="1"/>
</dbReference>
<dbReference type="EMBL" id="FNVN01000004">
    <property type="protein sequence ID" value="SEG58408.1"/>
    <property type="molecule type" value="Genomic_DNA"/>
</dbReference>
<feature type="transmembrane region" description="Helical" evidence="1">
    <location>
        <begin position="112"/>
        <end position="131"/>
    </location>
</feature>
<reference evidence="3 6" key="2">
    <citation type="journal article" date="2019" name="Nat. Commun.">
        <title>A new type of DNA phosphorothioation-based antiviral system in archaea.</title>
        <authorList>
            <person name="Xiong L."/>
            <person name="Liu S."/>
            <person name="Chen S."/>
            <person name="Xiao Y."/>
            <person name="Zhu B."/>
            <person name="Gao Y."/>
            <person name="Zhang Y."/>
            <person name="Chen B."/>
            <person name="Luo J."/>
            <person name="Deng Z."/>
            <person name="Chen X."/>
            <person name="Wang L."/>
            <person name="Chen S."/>
        </authorList>
    </citation>
    <scope>NUCLEOTIDE SEQUENCE [LARGE SCALE GENOMIC DNA]</scope>
    <source>
        <strain evidence="3 6">CGMCC 1.10331</strain>
        <plasmid evidence="3 6">unnamed1</plasmid>
    </source>
</reference>
<name>A0A1H6BCC6_9EURY</name>
<evidence type="ECO:0000256" key="1">
    <source>
        <dbReference type="SAM" id="Phobius"/>
    </source>
</evidence>
<dbReference type="GeneID" id="39859649"/>
<reference evidence="4 5" key="1">
    <citation type="submission" date="2016-10" db="EMBL/GenBank/DDBJ databases">
        <authorList>
            <person name="de Groot N.N."/>
        </authorList>
    </citation>
    <scope>NUCLEOTIDE SEQUENCE [LARGE SCALE GENOMIC DNA]</scope>
    <source>
        <strain evidence="4 5">CGMCC 1.10331</strain>
    </source>
</reference>
<dbReference type="AlphaFoldDB" id="A0A1H6BCC6"/>
<keyword evidence="3" id="KW-0614">Plasmid</keyword>
<accession>A0A1H6BCC6</accession>
<dbReference type="KEGG" id="hlm:DV707_16130"/>
<evidence type="ECO:0000313" key="6">
    <source>
        <dbReference type="Proteomes" id="UP000296733"/>
    </source>
</evidence>
<evidence type="ECO:0000313" key="3">
    <source>
        <dbReference type="EMBL" id="QCC49273.1"/>
    </source>
</evidence>
<dbReference type="RefSeq" id="WP_103992437.1">
    <property type="nucleotide sequence ID" value="NZ_CP031312.1"/>
</dbReference>
<keyword evidence="1" id="KW-0472">Membrane</keyword>
<evidence type="ECO:0000313" key="4">
    <source>
        <dbReference type="EMBL" id="SEG58408.1"/>
    </source>
</evidence>
<evidence type="ECO:0000313" key="5">
    <source>
        <dbReference type="Proteomes" id="UP000236740"/>
    </source>
</evidence>
<sequence>MNTTEELTKDEVFEVLSSSRRRRILYHLHRRGGAADLRTLARDTAVDETGESVEDDVVKRFYISLYQTHVPKLEEVGIVEYDSDDKSVSLTDRVEEIARVLNHDVGPDRQWASYYGGLALLGGLLAVGQIVGALPPGASLLFAGAVLALALYQYYETRVKAREYSFLEHLIND</sequence>
<feature type="domain" description="DUF7344" evidence="2">
    <location>
        <begin position="13"/>
        <end position="88"/>
    </location>
</feature>
<gene>
    <name evidence="3" type="ORF">DV707_16130</name>
    <name evidence="4" type="ORF">SAMN04488133_2753</name>
</gene>
<feature type="transmembrane region" description="Helical" evidence="1">
    <location>
        <begin position="137"/>
        <end position="155"/>
    </location>
</feature>
<protein>
    <recommendedName>
        <fullName evidence="2">DUF7344 domain-containing protein</fullName>
    </recommendedName>
</protein>
<dbReference type="OrthoDB" id="331021at2157"/>
<dbReference type="InterPro" id="IPR036388">
    <property type="entry name" value="WH-like_DNA-bd_sf"/>
</dbReference>
<keyword evidence="5" id="KW-1185">Reference proteome</keyword>
<keyword evidence="1" id="KW-0812">Transmembrane</keyword>
<dbReference type="InterPro" id="IPR055768">
    <property type="entry name" value="DUF7344"/>
</dbReference>
<dbReference type="Pfam" id="PF24035">
    <property type="entry name" value="DUF7344"/>
    <property type="match status" value="1"/>
</dbReference>
<keyword evidence="1" id="KW-1133">Transmembrane helix</keyword>
<organism evidence="4 5">
    <name type="scientific">Halobellus limi</name>
    <dbReference type="NCBI Taxonomy" id="699433"/>
    <lineage>
        <taxon>Archaea</taxon>
        <taxon>Methanobacteriati</taxon>
        <taxon>Methanobacteriota</taxon>
        <taxon>Stenosarchaea group</taxon>
        <taxon>Halobacteria</taxon>
        <taxon>Halobacteriales</taxon>
        <taxon>Haloferacaceae</taxon>
        <taxon>Halobellus</taxon>
    </lineage>
</organism>
<proteinExistence type="predicted"/>
<evidence type="ECO:0000259" key="2">
    <source>
        <dbReference type="Pfam" id="PF24035"/>
    </source>
</evidence>
<dbReference type="Proteomes" id="UP000236740">
    <property type="component" value="Unassembled WGS sequence"/>
</dbReference>
<dbReference type="Proteomes" id="UP000296733">
    <property type="component" value="Plasmid unnamed1"/>
</dbReference>
<geneLocation type="plasmid" evidence="3">
    <name>unnamed1</name>
</geneLocation>